<dbReference type="Proteomes" id="UP000033121">
    <property type="component" value="Unassembled WGS sequence"/>
</dbReference>
<keyword evidence="4" id="KW-1185">Reference proteome</keyword>
<keyword evidence="1" id="KW-0732">Signal</keyword>
<feature type="chain" id="PRO_5002429839" evidence="1">
    <location>
        <begin position="21"/>
        <end position="348"/>
    </location>
</feature>
<dbReference type="STRING" id="1220578.FPE01S_02_07550"/>
<dbReference type="EMBL" id="BBWV01000002">
    <property type="protein sequence ID" value="GAO43649.1"/>
    <property type="molecule type" value="Genomic_DNA"/>
</dbReference>
<dbReference type="InterPro" id="IPR001466">
    <property type="entry name" value="Beta-lactam-related"/>
</dbReference>
<evidence type="ECO:0000256" key="1">
    <source>
        <dbReference type="SAM" id="SignalP"/>
    </source>
</evidence>
<feature type="domain" description="Beta-lactamase-related" evidence="2">
    <location>
        <begin position="51"/>
        <end position="332"/>
    </location>
</feature>
<dbReference type="RefSeq" id="WP_046369495.1">
    <property type="nucleotide sequence ID" value="NZ_BBWV01000002.1"/>
</dbReference>
<dbReference type="InterPro" id="IPR050789">
    <property type="entry name" value="Diverse_Enzym_Activities"/>
</dbReference>
<protein>
    <submittedName>
        <fullName evidence="3">Peptidase S12 family protein</fullName>
    </submittedName>
</protein>
<dbReference type="AlphaFoldDB" id="A0A0E9N1B2"/>
<proteinExistence type="predicted"/>
<dbReference type="OrthoDB" id="2247630at2"/>
<name>A0A0E9N1B2_9BACT</name>
<gene>
    <name evidence="3" type="ORF">FPE01S_02_07550</name>
</gene>
<evidence type="ECO:0000313" key="3">
    <source>
        <dbReference type="EMBL" id="GAO43649.1"/>
    </source>
</evidence>
<dbReference type="Gene3D" id="3.40.710.10">
    <property type="entry name" value="DD-peptidase/beta-lactamase superfamily"/>
    <property type="match status" value="1"/>
</dbReference>
<dbReference type="SUPFAM" id="SSF56601">
    <property type="entry name" value="beta-lactamase/transpeptidase-like"/>
    <property type="match status" value="1"/>
</dbReference>
<dbReference type="InterPro" id="IPR012338">
    <property type="entry name" value="Beta-lactam/transpept-like"/>
</dbReference>
<evidence type="ECO:0000313" key="4">
    <source>
        <dbReference type="Proteomes" id="UP000033121"/>
    </source>
</evidence>
<organism evidence="3 4">
    <name type="scientific">Flavihumibacter petaseus NBRC 106054</name>
    <dbReference type="NCBI Taxonomy" id="1220578"/>
    <lineage>
        <taxon>Bacteria</taxon>
        <taxon>Pseudomonadati</taxon>
        <taxon>Bacteroidota</taxon>
        <taxon>Chitinophagia</taxon>
        <taxon>Chitinophagales</taxon>
        <taxon>Chitinophagaceae</taxon>
        <taxon>Flavihumibacter</taxon>
    </lineage>
</organism>
<dbReference type="PANTHER" id="PTHR43283">
    <property type="entry name" value="BETA-LACTAMASE-RELATED"/>
    <property type="match status" value="1"/>
</dbReference>
<reference evidence="3 4" key="1">
    <citation type="submission" date="2015-04" db="EMBL/GenBank/DDBJ databases">
        <title>Whole genome shotgun sequence of Flavihumibacter petaseus NBRC 106054.</title>
        <authorList>
            <person name="Miyazawa S."/>
            <person name="Hosoyama A."/>
            <person name="Hashimoto M."/>
            <person name="Noguchi M."/>
            <person name="Tsuchikane K."/>
            <person name="Ohji S."/>
            <person name="Yamazoe A."/>
            <person name="Ichikawa N."/>
            <person name="Kimura A."/>
            <person name="Fujita N."/>
        </authorList>
    </citation>
    <scope>NUCLEOTIDE SEQUENCE [LARGE SCALE GENOMIC DNA]</scope>
    <source>
        <strain evidence="3 4">NBRC 106054</strain>
    </source>
</reference>
<sequence>MHAILLKMRFLFLLLLPVLAGSAQTKAPMVDIPAITEGLQKYQKDLGNDFVVIVQKDGKDVYRKEFGDLKANSQEPVGEASQWLTAALVMTYVEEGKIALDDKLSNWLPSFVSYSKGYITIRQCLSHTTGIETDQSTVKNLLKKKKFESLEVEMNALAKDRALQAKQGTQFYYGTFAPSIAARVVEIIGKKDYDRLFKDRISKNLGLKRTTFMSEDIYAENPTVGARSCADDYIKFLSMLANRGMANGKQVLSEKSVSEILKVQTGDAKIVYTSPLSQGNSFGLGCWLQEKDAQGNGTLVNCPGVSGTWPWINLSKGYAAVVFTRGNAPDQKRIIFEEIRELIEANIP</sequence>
<dbReference type="PANTHER" id="PTHR43283:SF3">
    <property type="entry name" value="BETA-LACTAMASE FAMILY PROTEIN (AFU_ORTHOLOGUE AFUA_5G07500)"/>
    <property type="match status" value="1"/>
</dbReference>
<feature type="signal peptide" evidence="1">
    <location>
        <begin position="1"/>
        <end position="20"/>
    </location>
</feature>
<dbReference type="Pfam" id="PF00144">
    <property type="entry name" value="Beta-lactamase"/>
    <property type="match status" value="1"/>
</dbReference>
<evidence type="ECO:0000259" key="2">
    <source>
        <dbReference type="Pfam" id="PF00144"/>
    </source>
</evidence>
<comment type="caution">
    <text evidence="3">The sequence shown here is derived from an EMBL/GenBank/DDBJ whole genome shotgun (WGS) entry which is preliminary data.</text>
</comment>
<accession>A0A0E9N1B2</accession>